<comment type="caution">
    <text evidence="1">The sequence shown here is derived from an EMBL/GenBank/DDBJ whole genome shotgun (WGS) entry which is preliminary data.</text>
</comment>
<name>A0ACC2LVY4_PERAE</name>
<proteinExistence type="predicted"/>
<reference evidence="1 2" key="1">
    <citation type="journal article" date="2022" name="Hortic Res">
        <title>A haplotype resolved chromosomal level avocado genome allows analysis of novel avocado genes.</title>
        <authorList>
            <person name="Nath O."/>
            <person name="Fletcher S.J."/>
            <person name="Hayward A."/>
            <person name="Shaw L.M."/>
            <person name="Masouleh A.K."/>
            <person name="Furtado A."/>
            <person name="Henry R.J."/>
            <person name="Mitter N."/>
        </authorList>
    </citation>
    <scope>NUCLEOTIDE SEQUENCE [LARGE SCALE GENOMIC DNA]</scope>
    <source>
        <strain evidence="2">cv. Hass</strain>
    </source>
</reference>
<keyword evidence="2" id="KW-1185">Reference proteome</keyword>
<organism evidence="1 2">
    <name type="scientific">Persea americana</name>
    <name type="common">Avocado</name>
    <dbReference type="NCBI Taxonomy" id="3435"/>
    <lineage>
        <taxon>Eukaryota</taxon>
        <taxon>Viridiplantae</taxon>
        <taxon>Streptophyta</taxon>
        <taxon>Embryophyta</taxon>
        <taxon>Tracheophyta</taxon>
        <taxon>Spermatophyta</taxon>
        <taxon>Magnoliopsida</taxon>
        <taxon>Magnoliidae</taxon>
        <taxon>Laurales</taxon>
        <taxon>Lauraceae</taxon>
        <taxon>Persea</taxon>
    </lineage>
</organism>
<accession>A0ACC2LVY4</accession>
<dbReference type="Proteomes" id="UP001234297">
    <property type="component" value="Chromosome 3"/>
</dbReference>
<sequence>MGKRPPPLDMETGPTPPKSSAAHAPGGSHAHAHGHGHGHARPPTSHQYQYVPNTLWTSWLIPTFVVVNVVVFGVSMYINDCPSNTEHPQICIFFPTLGRFSFQPFSQNPLLGPSLTTLDRMGALYWKKIVVQGEAWRLISCIWLHAGVIHLLANMFSLLFIGVRLEQEFGFEPLALTGPCSGLIWLFLDLETAELYPTLIHLCPCGIANLKIVDQLRIGILYVVSGFGGSLISSISIGKSISVGASGALFGFLGAMLSELITNWSTYANKFAALSTLLFVIGINLAVGLLPHVDSSAHIGGFISGFLLGFILLVRPQYGYINHKHVPPGYDTDLLKPKHKPYQYLFLILALILLIAGFVIGLVRLYSRNPNDS</sequence>
<dbReference type="EMBL" id="CM056811">
    <property type="protein sequence ID" value="KAJ8637584.1"/>
    <property type="molecule type" value="Genomic_DNA"/>
</dbReference>
<evidence type="ECO:0000313" key="1">
    <source>
        <dbReference type="EMBL" id="KAJ8637584.1"/>
    </source>
</evidence>
<gene>
    <name evidence="1" type="ORF">MRB53_011851</name>
</gene>
<evidence type="ECO:0000313" key="2">
    <source>
        <dbReference type="Proteomes" id="UP001234297"/>
    </source>
</evidence>
<protein>
    <submittedName>
        <fullName evidence="1">Uncharacterized protein</fullName>
    </submittedName>
</protein>